<gene>
    <name evidence="1" type="ORF">ACFYXQ_00955</name>
</gene>
<protein>
    <submittedName>
        <fullName evidence="1">Uncharacterized protein</fullName>
    </submittedName>
</protein>
<accession>A0ABW6RSV8</accession>
<comment type="caution">
    <text evidence="1">The sequence shown here is derived from an EMBL/GenBank/DDBJ whole genome shotgun (WGS) entry which is preliminary data.</text>
</comment>
<name>A0ABW6RSV8_9NOCA</name>
<organism evidence="1 2">
    <name type="scientific">Nocardia jiangxiensis</name>
    <dbReference type="NCBI Taxonomy" id="282685"/>
    <lineage>
        <taxon>Bacteria</taxon>
        <taxon>Bacillati</taxon>
        <taxon>Actinomycetota</taxon>
        <taxon>Actinomycetes</taxon>
        <taxon>Mycobacteriales</taxon>
        <taxon>Nocardiaceae</taxon>
        <taxon>Nocardia</taxon>
    </lineage>
</organism>
<evidence type="ECO:0000313" key="2">
    <source>
        <dbReference type="Proteomes" id="UP001601992"/>
    </source>
</evidence>
<proteinExistence type="predicted"/>
<dbReference type="Proteomes" id="UP001601992">
    <property type="component" value="Unassembled WGS sequence"/>
</dbReference>
<dbReference type="RefSeq" id="WP_040827633.1">
    <property type="nucleotide sequence ID" value="NZ_JBIAQY010000001.1"/>
</dbReference>
<reference evidence="1 2" key="1">
    <citation type="submission" date="2024-10" db="EMBL/GenBank/DDBJ databases">
        <title>The Natural Products Discovery Center: Release of the First 8490 Sequenced Strains for Exploring Actinobacteria Biosynthetic Diversity.</title>
        <authorList>
            <person name="Kalkreuter E."/>
            <person name="Kautsar S.A."/>
            <person name="Yang D."/>
            <person name="Bader C.D."/>
            <person name="Teijaro C.N."/>
            <person name="Fluegel L."/>
            <person name="Davis C.M."/>
            <person name="Simpson J.R."/>
            <person name="Lauterbach L."/>
            <person name="Steele A.D."/>
            <person name="Gui C."/>
            <person name="Meng S."/>
            <person name="Li G."/>
            <person name="Viehrig K."/>
            <person name="Ye F."/>
            <person name="Su P."/>
            <person name="Kiefer A.F."/>
            <person name="Nichols A."/>
            <person name="Cepeda A.J."/>
            <person name="Yan W."/>
            <person name="Fan B."/>
            <person name="Jiang Y."/>
            <person name="Adhikari A."/>
            <person name="Zheng C.-J."/>
            <person name="Schuster L."/>
            <person name="Cowan T.M."/>
            <person name="Smanski M.J."/>
            <person name="Chevrette M.G."/>
            <person name="De Carvalho L.P.S."/>
            <person name="Shen B."/>
        </authorList>
    </citation>
    <scope>NUCLEOTIDE SEQUENCE [LARGE SCALE GENOMIC DNA]</scope>
    <source>
        <strain evidence="1 2">NPDC002593</strain>
    </source>
</reference>
<sequence length="277" mass="29297">MSIPNVFAALVDDAAIFPPGSLPLPEAVIAYAAHRNSRVRTLVGPFVLGTGDLAAAAQLATPELFPEPLPVSVVVPTPDAVAETIEAADALRVAVRALEVKLDRSRPLTPQVTSIANRDRRGITTYVEVPRPSHPEWPEVLATVAANGLRLKFRTGGTQADAFPDDTELATWIGDAARSSAPFKCTAGLHNALRHTDATTGFEHHGFLNVLCAASAALDNAGNDSLTTILAERDAAVLTEALGDTTRTTPRTLFISYGSCSIDEPYEDLAALGLLDR</sequence>
<keyword evidence="2" id="KW-1185">Reference proteome</keyword>
<evidence type="ECO:0000313" key="1">
    <source>
        <dbReference type="EMBL" id="MFF3566330.1"/>
    </source>
</evidence>
<dbReference type="EMBL" id="JBIAQY010000001">
    <property type="protein sequence ID" value="MFF3566330.1"/>
    <property type="molecule type" value="Genomic_DNA"/>
</dbReference>